<proteinExistence type="predicted"/>
<evidence type="ECO:0000259" key="3">
    <source>
        <dbReference type="PROSITE" id="PS50043"/>
    </source>
</evidence>
<dbReference type="SMART" id="SM00421">
    <property type="entry name" value="HTH_LUXR"/>
    <property type="match status" value="1"/>
</dbReference>
<dbReference type="CDD" id="cd06170">
    <property type="entry name" value="LuxR_C_like"/>
    <property type="match status" value="1"/>
</dbReference>
<evidence type="ECO:0000256" key="2">
    <source>
        <dbReference type="SAM" id="Phobius"/>
    </source>
</evidence>
<feature type="transmembrane region" description="Helical" evidence="2">
    <location>
        <begin position="125"/>
        <end position="143"/>
    </location>
</feature>
<organism evidence="4 5">
    <name type="scientific">Xanthomonas arboricola pv. populi</name>
    <dbReference type="NCBI Taxonomy" id="487823"/>
    <lineage>
        <taxon>Bacteria</taxon>
        <taxon>Pseudomonadati</taxon>
        <taxon>Pseudomonadota</taxon>
        <taxon>Gammaproteobacteria</taxon>
        <taxon>Lysobacterales</taxon>
        <taxon>Lysobacteraceae</taxon>
        <taxon>Xanthomonas</taxon>
    </lineage>
</organism>
<dbReference type="Gene3D" id="1.10.10.10">
    <property type="entry name" value="Winged helix-like DNA-binding domain superfamily/Winged helix DNA-binding domain"/>
    <property type="match status" value="1"/>
</dbReference>
<feature type="transmembrane region" description="Helical" evidence="2">
    <location>
        <begin position="149"/>
        <end position="168"/>
    </location>
</feature>
<dbReference type="PRINTS" id="PR00038">
    <property type="entry name" value="HTHLUXR"/>
</dbReference>
<keyword evidence="1" id="KW-0238">DNA-binding</keyword>
<evidence type="ECO:0000313" key="4">
    <source>
        <dbReference type="EMBL" id="PPT75884.1"/>
    </source>
</evidence>
<dbReference type="Gene3D" id="1.20.5.1930">
    <property type="match status" value="1"/>
</dbReference>
<dbReference type="InterPro" id="IPR011712">
    <property type="entry name" value="Sig_transdc_His_kin_sub3_dim/P"/>
</dbReference>
<evidence type="ECO:0000313" key="5">
    <source>
        <dbReference type="Proteomes" id="UP000238270"/>
    </source>
</evidence>
<dbReference type="GO" id="GO:0046983">
    <property type="term" value="F:protein dimerization activity"/>
    <property type="evidence" value="ECO:0007669"/>
    <property type="project" value="InterPro"/>
</dbReference>
<dbReference type="PANTHER" id="PTHR43214">
    <property type="entry name" value="TWO-COMPONENT RESPONSE REGULATOR"/>
    <property type="match status" value="1"/>
</dbReference>
<dbReference type="Proteomes" id="UP000238270">
    <property type="component" value="Unassembled WGS sequence"/>
</dbReference>
<feature type="transmembrane region" description="Helical" evidence="2">
    <location>
        <begin position="85"/>
        <end position="113"/>
    </location>
</feature>
<comment type="caution">
    <text evidence="4">The sequence shown here is derived from an EMBL/GenBank/DDBJ whole genome shotgun (WGS) entry which is preliminary data.</text>
</comment>
<keyword evidence="2" id="KW-1133">Transmembrane helix</keyword>
<dbReference type="AlphaFoldDB" id="A0A2S6Z429"/>
<dbReference type="GO" id="GO:0006355">
    <property type="term" value="P:regulation of DNA-templated transcription"/>
    <property type="evidence" value="ECO:0007669"/>
    <property type="project" value="InterPro"/>
</dbReference>
<protein>
    <recommendedName>
        <fullName evidence="3">HTH luxR-type domain-containing protein</fullName>
    </recommendedName>
</protein>
<dbReference type="InterPro" id="IPR036388">
    <property type="entry name" value="WH-like_DNA-bd_sf"/>
</dbReference>
<evidence type="ECO:0000256" key="1">
    <source>
        <dbReference type="ARBA" id="ARBA00023125"/>
    </source>
</evidence>
<dbReference type="InterPro" id="IPR039420">
    <property type="entry name" value="WalR-like"/>
</dbReference>
<dbReference type="PANTHER" id="PTHR43214:SF42">
    <property type="entry name" value="TRANSCRIPTIONAL REGULATORY PROTEIN DESR"/>
    <property type="match status" value="1"/>
</dbReference>
<dbReference type="EMBL" id="MIGV01000012">
    <property type="protein sequence ID" value="PPT75884.1"/>
    <property type="molecule type" value="Genomic_DNA"/>
</dbReference>
<dbReference type="InterPro" id="IPR016032">
    <property type="entry name" value="Sig_transdc_resp-reg_C-effctor"/>
</dbReference>
<dbReference type="InterPro" id="IPR000792">
    <property type="entry name" value="Tscrpt_reg_LuxR_C"/>
</dbReference>
<dbReference type="GO" id="GO:0003677">
    <property type="term" value="F:DNA binding"/>
    <property type="evidence" value="ECO:0007669"/>
    <property type="project" value="UniProtKB-KW"/>
</dbReference>
<dbReference type="GO" id="GO:0000155">
    <property type="term" value="F:phosphorelay sensor kinase activity"/>
    <property type="evidence" value="ECO:0007669"/>
    <property type="project" value="InterPro"/>
</dbReference>
<dbReference type="GO" id="GO:0016020">
    <property type="term" value="C:membrane"/>
    <property type="evidence" value="ECO:0007669"/>
    <property type="project" value="InterPro"/>
</dbReference>
<dbReference type="Pfam" id="PF07730">
    <property type="entry name" value="HisKA_3"/>
    <property type="match status" value="1"/>
</dbReference>
<keyword evidence="2" id="KW-0812">Transmembrane</keyword>
<dbReference type="PROSITE" id="PS50043">
    <property type="entry name" value="HTH_LUXR_2"/>
    <property type="match status" value="1"/>
</dbReference>
<dbReference type="Pfam" id="PF00196">
    <property type="entry name" value="GerE"/>
    <property type="match status" value="1"/>
</dbReference>
<dbReference type="SUPFAM" id="SSF46894">
    <property type="entry name" value="C-terminal effector domain of the bipartite response regulators"/>
    <property type="match status" value="1"/>
</dbReference>
<gene>
    <name evidence="4" type="ORF">XaplCFBP3122_11750</name>
</gene>
<accession>A0A2S6Z429</accession>
<name>A0A2S6Z429_9XANT</name>
<feature type="domain" description="HTH luxR-type" evidence="3">
    <location>
        <begin position="251"/>
        <end position="316"/>
    </location>
</feature>
<keyword evidence="2" id="KW-0472">Membrane</keyword>
<sequence length="318" mass="35517">MRVSLPAWLRPAANSQVAARLAQGQSPWMDGVHLLWSSWVFVVPVFSSRGYDSTWLLCTLLSYPVFLLLYARMLLAPRGTLYRYAWAMGVLSAALLPVYPSGISYFVFACLSLRPSTRHAVWRHFAMLVAMNVLYLGWAHWLGMRLQSLVWLPVSVLGMAGVGAVYSINERKDALLRLSQDEVRRLAATAERERIGRDLHDLLGHTLSLVALKSDLAAYLLKDAPAEQLVGALRQVQRGGRVIDPQLALDAWVEADPLSERERTVLRLAGEGRSASEIAQQLQLSHGTVRNYLSECIGKLGVANRIEAYRLARQKGWL</sequence>
<reference evidence="4 5" key="1">
    <citation type="submission" date="2016-08" db="EMBL/GenBank/DDBJ databases">
        <title>Evolution of the type three secretion system and type three effector repertoires in Xanthomonas.</title>
        <authorList>
            <person name="Merda D."/>
            <person name="Briand M."/>
            <person name="Bosis E."/>
            <person name="Rousseau C."/>
            <person name="Portier P."/>
            <person name="Jacques M.-A."/>
            <person name="Fischer-Le Saux M."/>
        </authorList>
    </citation>
    <scope>NUCLEOTIDE SEQUENCE [LARGE SCALE GENOMIC DNA]</scope>
    <source>
        <strain evidence="4 5">CFBP 3122</strain>
    </source>
</reference>
<feature type="transmembrane region" description="Helical" evidence="2">
    <location>
        <begin position="54"/>
        <end position="73"/>
    </location>
</feature>